<dbReference type="Gramene" id="OBART02G26590.1">
    <property type="protein sequence ID" value="OBART02G26590.1"/>
    <property type="gene ID" value="OBART02G26590"/>
</dbReference>
<evidence type="ECO:0000313" key="11">
    <source>
        <dbReference type="Proteomes" id="UP000026960"/>
    </source>
</evidence>
<dbReference type="AlphaFoldDB" id="A0A0D3F8F2"/>
<evidence type="ECO:0000256" key="1">
    <source>
        <dbReference type="ARBA" id="ARBA00004123"/>
    </source>
</evidence>
<evidence type="ECO:0000259" key="9">
    <source>
        <dbReference type="PROSITE" id="PS51032"/>
    </source>
</evidence>
<organism evidence="10">
    <name type="scientific">Oryza barthii</name>
    <dbReference type="NCBI Taxonomy" id="65489"/>
    <lineage>
        <taxon>Eukaryota</taxon>
        <taxon>Viridiplantae</taxon>
        <taxon>Streptophyta</taxon>
        <taxon>Embryophyta</taxon>
        <taxon>Tracheophyta</taxon>
        <taxon>Spermatophyta</taxon>
        <taxon>Magnoliopsida</taxon>
        <taxon>Liliopsida</taxon>
        <taxon>Poales</taxon>
        <taxon>Poaceae</taxon>
        <taxon>BOP clade</taxon>
        <taxon>Oryzoideae</taxon>
        <taxon>Oryzeae</taxon>
        <taxon>Oryzinae</taxon>
        <taxon>Oryza</taxon>
    </lineage>
</organism>
<dbReference type="PANTHER" id="PTHR31985:SF72">
    <property type="entry name" value="OS02G0657000 PROTEIN"/>
    <property type="match status" value="1"/>
</dbReference>
<keyword evidence="3" id="KW-0238">DNA-binding</keyword>
<evidence type="ECO:0000256" key="8">
    <source>
        <dbReference type="SAM" id="MobiDB-lite"/>
    </source>
</evidence>
<feature type="compositionally biased region" description="Low complexity" evidence="8">
    <location>
        <begin position="285"/>
        <end position="306"/>
    </location>
</feature>
<dbReference type="InterPro" id="IPR016177">
    <property type="entry name" value="DNA-bd_dom_sf"/>
</dbReference>
<feature type="compositionally biased region" description="Basic residues" evidence="8">
    <location>
        <begin position="31"/>
        <end position="42"/>
    </location>
</feature>
<feature type="compositionally biased region" description="Basic and acidic residues" evidence="8">
    <location>
        <begin position="91"/>
        <end position="101"/>
    </location>
</feature>
<dbReference type="InterPro" id="IPR036955">
    <property type="entry name" value="AP2/ERF_dom_sf"/>
</dbReference>
<feature type="domain" description="AP2/ERF" evidence="9">
    <location>
        <begin position="196"/>
        <end position="253"/>
    </location>
</feature>
<dbReference type="Proteomes" id="UP000026960">
    <property type="component" value="Chromosome 2"/>
</dbReference>
<proteinExistence type="inferred from homology"/>
<accession>A0A0D3F8F2</accession>
<reference evidence="10" key="1">
    <citation type="journal article" date="2009" name="Rice">
        <title>De Novo Next Generation Sequencing of Plant Genomes.</title>
        <authorList>
            <person name="Rounsley S."/>
            <person name="Marri P.R."/>
            <person name="Yu Y."/>
            <person name="He R."/>
            <person name="Sisneros N."/>
            <person name="Goicoechea J.L."/>
            <person name="Lee S.J."/>
            <person name="Angelova A."/>
            <person name="Kudrna D."/>
            <person name="Luo M."/>
            <person name="Affourtit J."/>
            <person name="Desany B."/>
            <person name="Knight J."/>
            <person name="Niazi F."/>
            <person name="Egholm M."/>
            <person name="Wing R.A."/>
        </authorList>
    </citation>
    <scope>NUCLEOTIDE SEQUENCE [LARGE SCALE GENOMIC DNA]</scope>
    <source>
        <strain evidence="10">cv. IRGC 105608</strain>
    </source>
</reference>
<evidence type="ECO:0000256" key="6">
    <source>
        <dbReference type="ARBA" id="ARBA00023242"/>
    </source>
</evidence>
<evidence type="ECO:0000313" key="10">
    <source>
        <dbReference type="EnsemblPlants" id="OBART02G26590.1"/>
    </source>
</evidence>
<feature type="compositionally biased region" description="Polar residues" evidence="8">
    <location>
        <begin position="9"/>
        <end position="24"/>
    </location>
</feature>
<dbReference type="eggNOG" id="ENOG502QW5S">
    <property type="taxonomic scope" value="Eukaryota"/>
</dbReference>
<evidence type="ECO:0000256" key="2">
    <source>
        <dbReference type="ARBA" id="ARBA00023015"/>
    </source>
</evidence>
<comment type="subcellular location">
    <subcellularLocation>
        <location evidence="1">Nucleus</location>
    </subcellularLocation>
</comment>
<dbReference type="SUPFAM" id="SSF54171">
    <property type="entry name" value="DNA-binding domain"/>
    <property type="match status" value="1"/>
</dbReference>
<dbReference type="PaxDb" id="65489-OBART02G26590.1"/>
<protein>
    <recommendedName>
        <fullName evidence="9">AP2/ERF domain-containing protein</fullName>
    </recommendedName>
</protein>
<dbReference type="EnsemblPlants" id="OBART02G26590.1">
    <property type="protein sequence ID" value="OBART02G26590.1"/>
    <property type="gene ID" value="OBART02G26590"/>
</dbReference>
<evidence type="ECO:0000256" key="5">
    <source>
        <dbReference type="ARBA" id="ARBA00023163"/>
    </source>
</evidence>
<sequence length="372" mass="38168">MEAAAIHAPTTTTSSDSGSCVTNGTREKREISKHKQLKRKRSTSPAPPPGCGGGQGQEAAVETDADAGAAGRGGGAGEEESSSCGGAGAGEGERNRGDAGRHPSYRGVRRRSWGKWSLALASSQLAHSLSSSNQLHHHHQSTTARGAMDDSSFGSEPTTSSSGGEAPASPPSTASSSSDGAGGKKKRPRKDGHHPTYRGVRMRSWGKWVSEIREPRKKSRIWLGTFATAEMAARAHDVAALAIKGRAAHLNFPDLAHELPRPATAAPKDVQAAAALAAAADFPASSANAGASNNPDGSDDASAGSSSPPPPPDAADDALFDLPDLLLDLRYGPPSSGLSCASSWEDEVGLISGAGAAAAGVFRLEEPLLWEY</sequence>
<dbReference type="PANTHER" id="PTHR31985">
    <property type="entry name" value="ETHYLENE-RESPONSIVE TRANSCRIPTION FACTOR ERF042-RELATED"/>
    <property type="match status" value="1"/>
</dbReference>
<evidence type="ECO:0000256" key="4">
    <source>
        <dbReference type="ARBA" id="ARBA00023159"/>
    </source>
</evidence>
<feature type="region of interest" description="Disordered" evidence="8">
    <location>
        <begin position="285"/>
        <end position="318"/>
    </location>
</feature>
<feature type="compositionally biased region" description="Low complexity" evidence="8">
    <location>
        <begin position="151"/>
        <end position="179"/>
    </location>
</feature>
<dbReference type="PROSITE" id="PS51032">
    <property type="entry name" value="AP2_ERF"/>
    <property type="match status" value="1"/>
</dbReference>
<dbReference type="GO" id="GO:0005634">
    <property type="term" value="C:nucleus"/>
    <property type="evidence" value="ECO:0007669"/>
    <property type="project" value="UniProtKB-SubCell"/>
</dbReference>
<keyword evidence="6" id="KW-0539">Nucleus</keyword>
<feature type="compositionally biased region" description="Low complexity" evidence="8">
    <location>
        <begin position="124"/>
        <end position="134"/>
    </location>
</feature>
<dbReference type="InterPro" id="IPR001471">
    <property type="entry name" value="AP2/ERF_dom"/>
</dbReference>
<dbReference type="STRING" id="65489.A0A0D3F8F2"/>
<feature type="region of interest" description="Disordered" evidence="8">
    <location>
        <begin position="1"/>
        <end position="111"/>
    </location>
</feature>
<dbReference type="Gene3D" id="3.30.730.10">
    <property type="entry name" value="AP2/ERF domain"/>
    <property type="match status" value="1"/>
</dbReference>
<dbReference type="HOGENOM" id="CLU_063331_0_0_1"/>
<comment type="similarity">
    <text evidence="7">Belongs to the AP2/ERF transcription factor family. ERF subfamily.</text>
</comment>
<reference evidence="10" key="2">
    <citation type="submission" date="2015-03" db="UniProtKB">
        <authorList>
            <consortium name="EnsemblPlants"/>
        </authorList>
    </citation>
    <scope>IDENTIFICATION</scope>
</reference>
<dbReference type="FunFam" id="3.30.730.10:FF:000001">
    <property type="entry name" value="Ethylene-responsive transcription factor 2"/>
    <property type="match status" value="1"/>
</dbReference>
<dbReference type="SMART" id="SM00380">
    <property type="entry name" value="AP2"/>
    <property type="match status" value="1"/>
</dbReference>
<dbReference type="Pfam" id="PF00847">
    <property type="entry name" value="AP2"/>
    <property type="match status" value="1"/>
</dbReference>
<keyword evidence="4" id="KW-0010">Activator</keyword>
<dbReference type="InterPro" id="IPR051032">
    <property type="entry name" value="AP2/ERF_TF_ERF_subfamily"/>
</dbReference>
<feature type="compositionally biased region" description="Basic residues" evidence="8">
    <location>
        <begin position="183"/>
        <end position="196"/>
    </location>
</feature>
<dbReference type="CDD" id="cd00018">
    <property type="entry name" value="AP2"/>
    <property type="match status" value="1"/>
</dbReference>
<keyword evidence="2" id="KW-0805">Transcription regulation</keyword>
<dbReference type="GO" id="GO:0003677">
    <property type="term" value="F:DNA binding"/>
    <property type="evidence" value="ECO:0007669"/>
    <property type="project" value="UniProtKB-KW"/>
</dbReference>
<name>A0A0D3F8F2_9ORYZ</name>
<dbReference type="GO" id="GO:0003700">
    <property type="term" value="F:DNA-binding transcription factor activity"/>
    <property type="evidence" value="ECO:0007669"/>
    <property type="project" value="InterPro"/>
</dbReference>
<feature type="compositionally biased region" description="Low complexity" evidence="8">
    <location>
        <begin position="57"/>
        <end position="69"/>
    </location>
</feature>
<keyword evidence="11" id="KW-1185">Reference proteome</keyword>
<feature type="region of interest" description="Disordered" evidence="8">
    <location>
        <begin position="124"/>
        <end position="202"/>
    </location>
</feature>
<evidence type="ECO:0000256" key="3">
    <source>
        <dbReference type="ARBA" id="ARBA00023125"/>
    </source>
</evidence>
<dbReference type="PRINTS" id="PR00367">
    <property type="entry name" value="ETHRSPELEMNT"/>
</dbReference>
<evidence type="ECO:0000256" key="7">
    <source>
        <dbReference type="ARBA" id="ARBA00024343"/>
    </source>
</evidence>
<keyword evidence="5" id="KW-0804">Transcription</keyword>